<feature type="domain" description="Acyl-CoA thioesterase-like N-terminal HotDog" evidence="1">
    <location>
        <begin position="48"/>
        <end position="127"/>
    </location>
</feature>
<evidence type="ECO:0008006" key="5">
    <source>
        <dbReference type="Google" id="ProtNLM"/>
    </source>
</evidence>
<feature type="domain" description="Acyl-CoA thioesterase-like C-terminal" evidence="2">
    <location>
        <begin position="176"/>
        <end position="349"/>
    </location>
</feature>
<keyword evidence="4" id="KW-1185">Reference proteome</keyword>
<dbReference type="OrthoDB" id="68328at2759"/>
<dbReference type="Proteomes" id="UP000799539">
    <property type="component" value="Unassembled WGS sequence"/>
</dbReference>
<dbReference type="InterPro" id="IPR049450">
    <property type="entry name" value="ACOT8-like_C"/>
</dbReference>
<evidence type="ECO:0000313" key="3">
    <source>
        <dbReference type="EMBL" id="KAF2209816.1"/>
    </source>
</evidence>
<dbReference type="GO" id="GO:0005782">
    <property type="term" value="C:peroxisomal matrix"/>
    <property type="evidence" value="ECO:0007669"/>
    <property type="project" value="UniProtKB-SubCell"/>
</dbReference>
<dbReference type="SUPFAM" id="SSF54637">
    <property type="entry name" value="Thioesterase/thiol ester dehydrase-isomerase"/>
    <property type="match status" value="2"/>
</dbReference>
<evidence type="ECO:0000259" key="2">
    <source>
        <dbReference type="Pfam" id="PF20789"/>
    </source>
</evidence>
<protein>
    <recommendedName>
        <fullName evidence="5">Acyl-CoA thioesterase II</fullName>
    </recommendedName>
</protein>
<evidence type="ECO:0000259" key="1">
    <source>
        <dbReference type="Pfam" id="PF13622"/>
    </source>
</evidence>
<name>A0A6A6F8U9_9PEZI</name>
<dbReference type="CDD" id="cd03444">
    <property type="entry name" value="Thioesterase_II_repeat1"/>
    <property type="match status" value="1"/>
</dbReference>
<dbReference type="InterPro" id="IPR029069">
    <property type="entry name" value="HotDog_dom_sf"/>
</dbReference>
<reference evidence="3" key="1">
    <citation type="journal article" date="2020" name="Stud. Mycol.">
        <title>101 Dothideomycetes genomes: a test case for predicting lifestyles and emergence of pathogens.</title>
        <authorList>
            <person name="Haridas S."/>
            <person name="Albert R."/>
            <person name="Binder M."/>
            <person name="Bloem J."/>
            <person name="Labutti K."/>
            <person name="Salamov A."/>
            <person name="Andreopoulos B."/>
            <person name="Baker S."/>
            <person name="Barry K."/>
            <person name="Bills G."/>
            <person name="Bluhm B."/>
            <person name="Cannon C."/>
            <person name="Castanera R."/>
            <person name="Culley D."/>
            <person name="Daum C."/>
            <person name="Ezra D."/>
            <person name="Gonzalez J."/>
            <person name="Henrissat B."/>
            <person name="Kuo A."/>
            <person name="Liang C."/>
            <person name="Lipzen A."/>
            <person name="Lutzoni F."/>
            <person name="Magnuson J."/>
            <person name="Mondo S."/>
            <person name="Nolan M."/>
            <person name="Ohm R."/>
            <person name="Pangilinan J."/>
            <person name="Park H.-J."/>
            <person name="Ramirez L."/>
            <person name="Alfaro M."/>
            <person name="Sun H."/>
            <person name="Tritt A."/>
            <person name="Yoshinaga Y."/>
            <person name="Zwiers L.-H."/>
            <person name="Turgeon B."/>
            <person name="Goodwin S."/>
            <person name="Spatafora J."/>
            <person name="Crous P."/>
            <person name="Grigoriev I."/>
        </authorList>
    </citation>
    <scope>NUCLEOTIDE SEQUENCE</scope>
    <source>
        <strain evidence="3">SCOH1-5</strain>
    </source>
</reference>
<dbReference type="PANTHER" id="PTHR11066:SF34">
    <property type="entry name" value="ACYL-COENZYME A THIOESTERASE 8"/>
    <property type="match status" value="1"/>
</dbReference>
<dbReference type="EMBL" id="ML992684">
    <property type="protein sequence ID" value="KAF2209816.1"/>
    <property type="molecule type" value="Genomic_DNA"/>
</dbReference>
<dbReference type="AlphaFoldDB" id="A0A6A6F8U9"/>
<dbReference type="PANTHER" id="PTHR11066">
    <property type="entry name" value="ACYL-COA THIOESTERASE"/>
    <property type="match status" value="1"/>
</dbReference>
<dbReference type="GO" id="GO:0009062">
    <property type="term" value="P:fatty acid catabolic process"/>
    <property type="evidence" value="ECO:0007669"/>
    <property type="project" value="TreeGrafter"/>
</dbReference>
<gene>
    <name evidence="3" type="ORF">CERZMDRAFT_99874</name>
</gene>
<accession>A0A6A6F8U9</accession>
<dbReference type="Pfam" id="PF20789">
    <property type="entry name" value="4HBT_3C"/>
    <property type="match status" value="1"/>
</dbReference>
<dbReference type="Gene3D" id="3.10.129.10">
    <property type="entry name" value="Hotdog Thioesterase"/>
    <property type="match status" value="2"/>
</dbReference>
<dbReference type="CDD" id="cd03445">
    <property type="entry name" value="Thioesterase_II_repeat2"/>
    <property type="match status" value="1"/>
</dbReference>
<sequence>MPTKNAGSQSLSAHEVNVTPIVDVLTLVPGQERDVYHGLKAQLWTPIWARGIYGGTLMSQALVAAMQTVPQDLNVHSMHCFFDHAADDKDDIVYHVERTSDGRSFAARMVRASQRAKTVFHCRVNFMRKSRTGDKLVHSSPMPENDRPPPDVVIIDSITQAGNTSESRPCDCVRCPLDPPSIAPHDRKLRHWMRARGVIKEALRGDAQSSAQRLHTASLAFMTDLYFISTVYRAHGARRFTSTAFAHSLSETVASGSQERLDAAQQFIRLAGQEERSELSDSRGADREIGMMATLNHAIFFHCTEFRADEWMLAEMDTPWAGEERGLTMQRIWGMDGQLLATCVQEGVVRLRQRRPARSSKMA</sequence>
<dbReference type="InterPro" id="IPR003703">
    <property type="entry name" value="Acyl_CoA_thio"/>
</dbReference>
<dbReference type="GO" id="GO:0047617">
    <property type="term" value="F:fatty acyl-CoA hydrolase activity"/>
    <property type="evidence" value="ECO:0007669"/>
    <property type="project" value="InterPro"/>
</dbReference>
<dbReference type="Pfam" id="PF13622">
    <property type="entry name" value="4HBT_3"/>
    <property type="match status" value="1"/>
</dbReference>
<dbReference type="InterPro" id="IPR049449">
    <property type="entry name" value="TesB_ACOT8-like_N"/>
</dbReference>
<dbReference type="GO" id="GO:0006637">
    <property type="term" value="P:acyl-CoA metabolic process"/>
    <property type="evidence" value="ECO:0007669"/>
    <property type="project" value="InterPro"/>
</dbReference>
<evidence type="ECO:0000313" key="4">
    <source>
        <dbReference type="Proteomes" id="UP000799539"/>
    </source>
</evidence>
<organism evidence="3 4">
    <name type="scientific">Cercospora zeae-maydis SCOH1-5</name>
    <dbReference type="NCBI Taxonomy" id="717836"/>
    <lineage>
        <taxon>Eukaryota</taxon>
        <taxon>Fungi</taxon>
        <taxon>Dikarya</taxon>
        <taxon>Ascomycota</taxon>
        <taxon>Pezizomycotina</taxon>
        <taxon>Dothideomycetes</taxon>
        <taxon>Dothideomycetidae</taxon>
        <taxon>Mycosphaerellales</taxon>
        <taxon>Mycosphaerellaceae</taxon>
        <taxon>Cercospora</taxon>
    </lineage>
</organism>
<proteinExistence type="predicted"/>